<evidence type="ECO:0000313" key="3">
    <source>
        <dbReference type="Proteomes" id="UP000241514"/>
    </source>
</evidence>
<gene>
    <name evidence="2" type="ORF">C9928_07265</name>
</gene>
<dbReference type="EMBL" id="PYVG01000161">
    <property type="protein sequence ID" value="PTB87789.1"/>
    <property type="molecule type" value="Genomic_DNA"/>
</dbReference>
<feature type="region of interest" description="Disordered" evidence="1">
    <location>
        <begin position="1"/>
        <end position="56"/>
    </location>
</feature>
<evidence type="ECO:0000256" key="1">
    <source>
        <dbReference type="SAM" id="MobiDB-lite"/>
    </source>
</evidence>
<proteinExistence type="predicted"/>
<name>A0A6N4DDN9_9GAMM</name>
<reference evidence="2 3" key="1">
    <citation type="submission" date="2018-03" db="EMBL/GenBank/DDBJ databases">
        <title>Cross-interface Injection: A General Nanoliter Liquid Handling Method Applied to Single Cells Genome Amplification Automated Nanoliter Liquid Handling Applied to Single Cell Multiple Displacement Amplification.</title>
        <authorList>
            <person name="Yun J."/>
            <person name="Xu P."/>
            <person name="Xu J."/>
            <person name="Dai X."/>
            <person name="Wang Y."/>
            <person name="Zheng X."/>
            <person name="Cao C."/>
            <person name="Yi Q."/>
            <person name="Zhu Y."/>
            <person name="Wang L."/>
            <person name="Dong Z."/>
            <person name="Huang Y."/>
            <person name="Huang L."/>
            <person name="Du W."/>
        </authorList>
    </citation>
    <scope>NUCLEOTIDE SEQUENCE [LARGE SCALE GENOMIC DNA]</scope>
    <source>
        <strain evidence="2 3">A9-4</strain>
    </source>
</reference>
<dbReference type="AlphaFoldDB" id="A0A6N4DDN9"/>
<protein>
    <submittedName>
        <fullName evidence="2">Uncharacterized protein</fullName>
    </submittedName>
</protein>
<dbReference type="Proteomes" id="UP000241514">
    <property type="component" value="Unassembled WGS sequence"/>
</dbReference>
<evidence type="ECO:0000313" key="2">
    <source>
        <dbReference type="EMBL" id="PTB87789.1"/>
    </source>
</evidence>
<accession>A0A6N4DDN9</accession>
<feature type="non-terminal residue" evidence="2">
    <location>
        <position position="69"/>
    </location>
</feature>
<organism evidence="2 3">
    <name type="scientific">Pseudidiomarina aestuarii</name>
    <dbReference type="NCBI Taxonomy" id="624146"/>
    <lineage>
        <taxon>Bacteria</taxon>
        <taxon>Pseudomonadati</taxon>
        <taxon>Pseudomonadota</taxon>
        <taxon>Gammaproteobacteria</taxon>
        <taxon>Alteromonadales</taxon>
        <taxon>Idiomarinaceae</taxon>
        <taxon>Pseudidiomarina</taxon>
    </lineage>
</organism>
<comment type="caution">
    <text evidence="2">The sequence shown here is derived from an EMBL/GenBank/DDBJ whole genome shotgun (WGS) entry which is preliminary data.</text>
</comment>
<sequence length="69" mass="7386">MPATHPTRLVTRTKEANARASQRVPSSPHGAMKVKAGARRPRWDPPAPAGGAPPARLVRSVGEVELERV</sequence>